<gene>
    <name evidence="1" type="ORF">Anas_00073</name>
</gene>
<reference evidence="1 2" key="1">
    <citation type="journal article" date="2019" name="PLoS Biol.">
        <title>Sex chromosomes control vertical transmission of feminizing Wolbachia symbionts in an isopod.</title>
        <authorList>
            <person name="Becking T."/>
            <person name="Chebbi M.A."/>
            <person name="Giraud I."/>
            <person name="Moumen B."/>
            <person name="Laverre T."/>
            <person name="Caubet Y."/>
            <person name="Peccoud J."/>
            <person name="Gilbert C."/>
            <person name="Cordaux R."/>
        </authorList>
    </citation>
    <scope>NUCLEOTIDE SEQUENCE [LARGE SCALE GENOMIC DNA]</scope>
    <source>
        <strain evidence="1">ANa2</strain>
        <tissue evidence="1">Whole body excluding digestive tract and cuticle</tissue>
    </source>
</reference>
<proteinExistence type="predicted"/>
<dbReference type="EMBL" id="SEYY01000594">
    <property type="protein sequence ID" value="KAB7506889.1"/>
    <property type="molecule type" value="Genomic_DNA"/>
</dbReference>
<name>A0A5N5TL77_9CRUS</name>
<keyword evidence="2" id="KW-1185">Reference proteome</keyword>
<organism evidence="1 2">
    <name type="scientific">Armadillidium nasatum</name>
    <dbReference type="NCBI Taxonomy" id="96803"/>
    <lineage>
        <taxon>Eukaryota</taxon>
        <taxon>Metazoa</taxon>
        <taxon>Ecdysozoa</taxon>
        <taxon>Arthropoda</taxon>
        <taxon>Crustacea</taxon>
        <taxon>Multicrustacea</taxon>
        <taxon>Malacostraca</taxon>
        <taxon>Eumalacostraca</taxon>
        <taxon>Peracarida</taxon>
        <taxon>Isopoda</taxon>
        <taxon>Oniscidea</taxon>
        <taxon>Crinocheta</taxon>
        <taxon>Armadillidiidae</taxon>
        <taxon>Armadillidium</taxon>
    </lineage>
</organism>
<accession>A0A5N5TL77</accession>
<protein>
    <submittedName>
        <fullName evidence="1">Uncharacterized protein</fullName>
    </submittedName>
</protein>
<sequence length="38" mass="4510">METLIYHLILQFIIKLGRKKTLYVTKLISIYLAKTTKL</sequence>
<evidence type="ECO:0000313" key="2">
    <source>
        <dbReference type="Proteomes" id="UP000326759"/>
    </source>
</evidence>
<comment type="caution">
    <text evidence="1">The sequence shown here is derived from an EMBL/GenBank/DDBJ whole genome shotgun (WGS) entry which is preliminary data.</text>
</comment>
<dbReference type="Proteomes" id="UP000326759">
    <property type="component" value="Unassembled WGS sequence"/>
</dbReference>
<evidence type="ECO:0000313" key="1">
    <source>
        <dbReference type="EMBL" id="KAB7506889.1"/>
    </source>
</evidence>
<dbReference type="AlphaFoldDB" id="A0A5N5TL77"/>